<keyword evidence="2" id="KW-1185">Reference proteome</keyword>
<protein>
    <submittedName>
        <fullName evidence="1">Uncharacterized protein</fullName>
    </submittedName>
</protein>
<organism evidence="1 2">
    <name type="scientific">Flavobacterium aurantiibacter</name>
    <dbReference type="NCBI Taxonomy" id="2023067"/>
    <lineage>
        <taxon>Bacteria</taxon>
        <taxon>Pseudomonadati</taxon>
        <taxon>Bacteroidota</taxon>
        <taxon>Flavobacteriia</taxon>
        <taxon>Flavobacteriales</taxon>
        <taxon>Flavobacteriaceae</taxon>
        <taxon>Flavobacterium</taxon>
    </lineage>
</organism>
<dbReference type="AlphaFoldDB" id="A0A256A9P2"/>
<proteinExistence type="predicted"/>
<comment type="caution">
    <text evidence="1">The sequence shown here is derived from an EMBL/GenBank/DDBJ whole genome shotgun (WGS) entry which is preliminary data.</text>
</comment>
<reference evidence="1 2" key="1">
    <citation type="submission" date="2017-07" db="EMBL/GenBank/DDBJ databases">
        <title>Flavobacterium cyanobacteriorum sp. nov., isolated from cyanobacterial aggregates in a eutrophic lake.</title>
        <authorList>
            <person name="Cai H."/>
        </authorList>
    </citation>
    <scope>NUCLEOTIDE SEQUENCE [LARGE SCALE GENOMIC DNA]</scope>
    <source>
        <strain evidence="1 2">TH167</strain>
    </source>
</reference>
<evidence type="ECO:0000313" key="2">
    <source>
        <dbReference type="Proteomes" id="UP000216035"/>
    </source>
</evidence>
<sequence>MFLLKPVFPLFTYVLNYQYIVENLCVNREKPQLSCNGKCHLAKELAKEVESEQSTNNDSSKKESKGFFETLYYLPAITSAEYNTFCNKLPQKIYLNFELKPLPGYYNIIQPPPNV</sequence>
<name>A0A256A9P2_9FLAO</name>
<gene>
    <name evidence="1" type="ORF">CHX27_00920</name>
</gene>
<evidence type="ECO:0000313" key="1">
    <source>
        <dbReference type="EMBL" id="OYQ50393.1"/>
    </source>
</evidence>
<dbReference type="EMBL" id="NOXX01000071">
    <property type="protein sequence ID" value="OYQ50393.1"/>
    <property type="molecule type" value="Genomic_DNA"/>
</dbReference>
<dbReference type="Proteomes" id="UP000216035">
    <property type="component" value="Unassembled WGS sequence"/>
</dbReference>
<accession>A0A256A9P2</accession>